<dbReference type="Proteomes" id="UP001157125">
    <property type="component" value="Unassembled WGS sequence"/>
</dbReference>
<feature type="transmembrane region" description="Helical" evidence="1">
    <location>
        <begin position="6"/>
        <end position="27"/>
    </location>
</feature>
<evidence type="ECO:0000313" key="3">
    <source>
        <dbReference type="Proteomes" id="UP001157125"/>
    </source>
</evidence>
<sequence>MLSPVLVFVVAIPALAGLAAAVCLILVERGGVRADAVVRRYPLALVTWLIAGPFLAATLFGGLVLMPMAAASADLVSFSLVAGLVAALCVAVIVLGHKMSRGRSRRPWLLLSIASPGIVVVLYGFVLAVTATMALESLALLLVAAGSIANGILAVRVHAVATARSPQAQTSIDAA</sequence>
<evidence type="ECO:0000256" key="1">
    <source>
        <dbReference type="SAM" id="Phobius"/>
    </source>
</evidence>
<protein>
    <submittedName>
        <fullName evidence="2">Uncharacterized protein</fullName>
    </submittedName>
</protein>
<organism evidence="2 3">
    <name type="scientific">Demequina litorisediminis</name>
    <dbReference type="NCBI Taxonomy" id="1849022"/>
    <lineage>
        <taxon>Bacteria</taxon>
        <taxon>Bacillati</taxon>
        <taxon>Actinomycetota</taxon>
        <taxon>Actinomycetes</taxon>
        <taxon>Micrococcales</taxon>
        <taxon>Demequinaceae</taxon>
        <taxon>Demequina</taxon>
    </lineage>
</organism>
<gene>
    <name evidence="2" type="ORF">GCM10025876_19800</name>
</gene>
<comment type="caution">
    <text evidence="2">The sequence shown here is derived from an EMBL/GenBank/DDBJ whole genome shotgun (WGS) entry which is preliminary data.</text>
</comment>
<keyword evidence="1" id="KW-0812">Transmembrane</keyword>
<keyword evidence="1" id="KW-0472">Membrane</keyword>
<keyword evidence="1" id="KW-1133">Transmembrane helix</keyword>
<dbReference type="RefSeq" id="WP_284328186.1">
    <property type="nucleotide sequence ID" value="NZ_BSUN01000001.1"/>
</dbReference>
<keyword evidence="3" id="KW-1185">Reference proteome</keyword>
<reference evidence="3" key="1">
    <citation type="journal article" date="2019" name="Int. J. Syst. Evol. Microbiol.">
        <title>The Global Catalogue of Microorganisms (GCM) 10K type strain sequencing project: providing services to taxonomists for standard genome sequencing and annotation.</title>
        <authorList>
            <consortium name="The Broad Institute Genomics Platform"/>
            <consortium name="The Broad Institute Genome Sequencing Center for Infectious Disease"/>
            <person name="Wu L."/>
            <person name="Ma J."/>
        </authorList>
    </citation>
    <scope>NUCLEOTIDE SEQUENCE [LARGE SCALE GENOMIC DNA]</scope>
    <source>
        <strain evidence="3">NBRC 112299</strain>
    </source>
</reference>
<feature type="transmembrane region" description="Helical" evidence="1">
    <location>
        <begin position="108"/>
        <end position="131"/>
    </location>
</feature>
<dbReference type="EMBL" id="BSUN01000001">
    <property type="protein sequence ID" value="GMA35776.1"/>
    <property type="molecule type" value="Genomic_DNA"/>
</dbReference>
<feature type="transmembrane region" description="Helical" evidence="1">
    <location>
        <begin position="48"/>
        <end position="69"/>
    </location>
</feature>
<evidence type="ECO:0000313" key="2">
    <source>
        <dbReference type="EMBL" id="GMA35776.1"/>
    </source>
</evidence>
<proteinExistence type="predicted"/>
<feature type="transmembrane region" description="Helical" evidence="1">
    <location>
        <begin position="75"/>
        <end position="96"/>
    </location>
</feature>
<accession>A0ABQ6IF32</accession>
<feature type="transmembrane region" description="Helical" evidence="1">
    <location>
        <begin position="137"/>
        <end position="155"/>
    </location>
</feature>
<name>A0ABQ6IF32_9MICO</name>